<proteinExistence type="predicted"/>
<keyword evidence="2" id="KW-1185">Reference proteome</keyword>
<reference evidence="1 2" key="1">
    <citation type="submission" date="2023-11" db="EMBL/GenBank/DDBJ databases">
        <authorList>
            <person name="Cook R."/>
            <person name="Crisci M."/>
            <person name="Pye H."/>
            <person name="Adriaenssens E."/>
            <person name="Santini J."/>
        </authorList>
    </citation>
    <scope>NUCLEOTIDE SEQUENCE [LARGE SCALE GENOMIC DNA]</scope>
    <source>
        <strain evidence="1">Lak_Megaphage_RVC_JS4_GC31</strain>
    </source>
</reference>
<evidence type="ECO:0000313" key="2">
    <source>
        <dbReference type="Proteomes" id="UP001349343"/>
    </source>
</evidence>
<protein>
    <recommendedName>
        <fullName evidence="3">YopX protein domain-containing protein</fullName>
    </recommendedName>
</protein>
<accession>A0ABZ0Z1U6</accession>
<name>A0ABZ0Z1U6_9CAUD</name>
<organism evidence="1 2">
    <name type="scientific">phage Lak_Megaphage_RVC_JS4_GC31</name>
    <dbReference type="NCBI Taxonomy" id="3109228"/>
    <lineage>
        <taxon>Viruses</taxon>
        <taxon>Duplodnaviria</taxon>
        <taxon>Heunggongvirae</taxon>
        <taxon>Uroviricota</taxon>
        <taxon>Caudoviricetes</taxon>
        <taxon>Caudoviricetes code 15 clade</taxon>
    </lineage>
</organism>
<sequence length="83" mass="9887">MRTWLDKETGLWVSQRTEFVWTGLVDINTGEKIFEGDRVSVERYDYCNHKTIRENMVLKCGEHPWGPVLEPEIFQKTYKPIKL</sequence>
<evidence type="ECO:0008006" key="3">
    <source>
        <dbReference type="Google" id="ProtNLM"/>
    </source>
</evidence>
<evidence type="ECO:0000313" key="1">
    <source>
        <dbReference type="EMBL" id="WQJ53121.1"/>
    </source>
</evidence>
<dbReference type="Proteomes" id="UP001349343">
    <property type="component" value="Segment"/>
</dbReference>
<dbReference type="EMBL" id="OR769222">
    <property type="protein sequence ID" value="WQJ53121.1"/>
    <property type="molecule type" value="Genomic_DNA"/>
</dbReference>
<dbReference type="SUPFAM" id="SSF159006">
    <property type="entry name" value="YopX-like"/>
    <property type="match status" value="1"/>
</dbReference>